<protein>
    <submittedName>
        <fullName evidence="3">Histidine kinase</fullName>
    </submittedName>
</protein>
<comment type="caution">
    <text evidence="3">The sequence shown here is derived from an EMBL/GenBank/DDBJ whole genome shotgun (WGS) entry which is preliminary data.</text>
</comment>
<dbReference type="EMBL" id="JANQBD010000002">
    <property type="protein sequence ID" value="MCR8630453.1"/>
    <property type="molecule type" value="Genomic_DNA"/>
</dbReference>
<name>A0ABT1YB88_9BACL</name>
<dbReference type="RefSeq" id="WP_258212064.1">
    <property type="nucleotide sequence ID" value="NZ_JANQBD010000002.1"/>
</dbReference>
<evidence type="ECO:0000313" key="3">
    <source>
        <dbReference type="EMBL" id="MCR8630453.1"/>
    </source>
</evidence>
<dbReference type="Pfam" id="PF06580">
    <property type="entry name" value="His_kinase"/>
    <property type="match status" value="1"/>
</dbReference>
<dbReference type="Gene3D" id="3.30.565.10">
    <property type="entry name" value="Histidine kinase-like ATPase, C-terminal domain"/>
    <property type="match status" value="1"/>
</dbReference>
<sequence>MPRKFFIKNLALFLIPMIIPLLIIGSLSFLITQRYVNNEITRNSSNLFLQIDRSIQLIFYQLDSLFLSFSNPSVIYSLKDVLRTQSITYEQNQMMNSLKMSINTPANSQPYIESIYVYIENQNGYFLTSSLEGLVNLKDYYDKDWFESYMRNKNNKGIFAESRLITRSSFEKPIPITTIYKPLISTTRSQPDGVIALNIYTQYIENQLKNIDTLPDQSLLIADELNTIIFKNYDLPYLQDLDLTKFNDHSGTALALKLKGEAYSAFRLLSPNNGWNYISITPDKSLFAIPSQLRKLTFWSLGLCFLLGFILAYYITTKNVRHIRTIFSIIKSAENNTPQSELALTAKKDEYGYIINNIVQSFILQNQLNLQLTEKKYLLKSAELLALQYQMNPHFLFNTLETIYWKTLRLTGQPNEVNFMLENLSKVLHYALDRPQEIVTIEKEINYTKSYIDIQQIRYPNKFKVNWEFNDEDVKAFSIIKMSLQPLIENSIYHGIKEKEGMGCIKIKVLRCHPSCMRITVTDNGVGMNKEHLERISEHFRQNTEIHDHIGLFNTNKRMTLTYGEAYGIQIRSKPGFGTVIDLNIPI</sequence>
<evidence type="ECO:0000256" key="1">
    <source>
        <dbReference type="SAM" id="Phobius"/>
    </source>
</evidence>
<keyword evidence="3" id="KW-0808">Transferase</keyword>
<proteinExistence type="predicted"/>
<dbReference type="GO" id="GO:0016301">
    <property type="term" value="F:kinase activity"/>
    <property type="evidence" value="ECO:0007669"/>
    <property type="project" value="UniProtKB-KW"/>
</dbReference>
<keyword evidence="3" id="KW-0418">Kinase</keyword>
<keyword evidence="4" id="KW-1185">Reference proteome</keyword>
<evidence type="ECO:0000313" key="4">
    <source>
        <dbReference type="Proteomes" id="UP001300012"/>
    </source>
</evidence>
<dbReference type="InterPro" id="IPR050640">
    <property type="entry name" value="Bact_2-comp_sensor_kinase"/>
</dbReference>
<gene>
    <name evidence="3" type="ORF">NV381_04455</name>
</gene>
<feature type="transmembrane region" description="Helical" evidence="1">
    <location>
        <begin position="296"/>
        <end position="315"/>
    </location>
</feature>
<organism evidence="3 4">
    <name type="scientific">Paenibacillus radicis</name>
    <name type="common">ex Xue et al. 2023</name>
    <dbReference type="NCBI Taxonomy" id="2972489"/>
    <lineage>
        <taxon>Bacteria</taxon>
        <taxon>Bacillati</taxon>
        <taxon>Bacillota</taxon>
        <taxon>Bacilli</taxon>
        <taxon>Bacillales</taxon>
        <taxon>Paenibacillaceae</taxon>
        <taxon>Paenibacillus</taxon>
    </lineage>
</organism>
<dbReference type="PANTHER" id="PTHR34220:SF7">
    <property type="entry name" value="SENSOR HISTIDINE KINASE YPDA"/>
    <property type="match status" value="1"/>
</dbReference>
<dbReference type="PANTHER" id="PTHR34220">
    <property type="entry name" value="SENSOR HISTIDINE KINASE YPDA"/>
    <property type="match status" value="1"/>
</dbReference>
<feature type="domain" description="Histidine kinase/HSP90-like ATPase" evidence="2">
    <location>
        <begin position="479"/>
        <end position="587"/>
    </location>
</feature>
<dbReference type="InterPro" id="IPR010559">
    <property type="entry name" value="Sig_transdc_His_kin_internal"/>
</dbReference>
<dbReference type="SMART" id="SM00387">
    <property type="entry name" value="HATPase_c"/>
    <property type="match status" value="1"/>
</dbReference>
<evidence type="ECO:0000259" key="2">
    <source>
        <dbReference type="SMART" id="SM00387"/>
    </source>
</evidence>
<keyword evidence="1" id="KW-1133">Transmembrane helix</keyword>
<dbReference type="Proteomes" id="UP001300012">
    <property type="component" value="Unassembled WGS sequence"/>
</dbReference>
<dbReference type="InterPro" id="IPR036890">
    <property type="entry name" value="HATPase_C_sf"/>
</dbReference>
<feature type="transmembrane region" description="Helical" evidence="1">
    <location>
        <begin position="12"/>
        <end position="31"/>
    </location>
</feature>
<dbReference type="Pfam" id="PF02518">
    <property type="entry name" value="HATPase_c"/>
    <property type="match status" value="1"/>
</dbReference>
<keyword evidence="1" id="KW-0472">Membrane</keyword>
<keyword evidence="1" id="KW-0812">Transmembrane</keyword>
<accession>A0ABT1YB88</accession>
<dbReference type="InterPro" id="IPR003594">
    <property type="entry name" value="HATPase_dom"/>
</dbReference>
<dbReference type="SUPFAM" id="SSF55874">
    <property type="entry name" value="ATPase domain of HSP90 chaperone/DNA topoisomerase II/histidine kinase"/>
    <property type="match status" value="1"/>
</dbReference>
<reference evidence="3 4" key="1">
    <citation type="submission" date="2022-08" db="EMBL/GenBank/DDBJ databases">
        <title>Paenibacillus endoradicis sp. nov., Paenibacillus radicibacter sp. nov and Paenibacillus pararadicis sp. nov., three cold-adapted plant growth-promoting bacteria isolated from root of Larix gmelinii in Great Khingan.</title>
        <authorList>
            <person name="Xue H."/>
        </authorList>
    </citation>
    <scope>NUCLEOTIDE SEQUENCE [LARGE SCALE GENOMIC DNA]</scope>
    <source>
        <strain evidence="3 4">N5-1-1-5</strain>
    </source>
</reference>